<keyword evidence="5 6" id="KW-0535">Nitrogen fixation</keyword>
<evidence type="ECO:0000256" key="1">
    <source>
        <dbReference type="ARBA" id="ARBA00002247"/>
    </source>
</evidence>
<dbReference type="EMBL" id="NPEV01000041">
    <property type="protein sequence ID" value="RAI25793.1"/>
    <property type="molecule type" value="Genomic_DNA"/>
</dbReference>
<evidence type="ECO:0000256" key="5">
    <source>
        <dbReference type="ARBA" id="ARBA00023231"/>
    </source>
</evidence>
<keyword evidence="8" id="KW-1185">Reference proteome</keyword>
<protein>
    <recommendedName>
        <fullName evidence="4 6">Nitrogenase-stabilizing/protective protein NifW</fullName>
    </recommendedName>
</protein>
<organism evidence="7 8">
    <name type="scientific">Rhodobium orientis</name>
    <dbReference type="NCBI Taxonomy" id="34017"/>
    <lineage>
        <taxon>Bacteria</taxon>
        <taxon>Pseudomonadati</taxon>
        <taxon>Pseudomonadota</taxon>
        <taxon>Alphaproteobacteria</taxon>
        <taxon>Hyphomicrobiales</taxon>
        <taxon>Rhodobiaceae</taxon>
        <taxon>Rhodobium</taxon>
    </lineage>
</organism>
<dbReference type="GO" id="GO:0009399">
    <property type="term" value="P:nitrogen fixation"/>
    <property type="evidence" value="ECO:0007669"/>
    <property type="project" value="UniProtKB-UniRule"/>
</dbReference>
<comment type="function">
    <text evidence="1 6">May protect the nitrogenase Fe-Mo protein from oxidative damage.</text>
</comment>
<name>A0A327JKH2_9HYPH</name>
<dbReference type="PIRSF" id="PIRSF005790">
    <property type="entry name" value="NifW"/>
    <property type="match status" value="1"/>
</dbReference>
<dbReference type="RefSeq" id="WP_111435573.1">
    <property type="nucleotide sequence ID" value="NZ_JACIGG010000015.1"/>
</dbReference>
<dbReference type="Proteomes" id="UP000249299">
    <property type="component" value="Unassembled WGS sequence"/>
</dbReference>
<dbReference type="AlphaFoldDB" id="A0A327JKH2"/>
<dbReference type="Pfam" id="PF03206">
    <property type="entry name" value="NifW"/>
    <property type="match status" value="1"/>
</dbReference>
<proteinExistence type="inferred from homology"/>
<comment type="similarity">
    <text evidence="2 6">Belongs to the NifW family.</text>
</comment>
<evidence type="ECO:0000313" key="7">
    <source>
        <dbReference type="EMBL" id="RAI25793.1"/>
    </source>
</evidence>
<comment type="subunit">
    <text evidence="3 6">Homotrimer; associates with NifD.</text>
</comment>
<gene>
    <name evidence="6" type="primary">nifW</name>
    <name evidence="7" type="ORF">CH339_16950</name>
</gene>
<sequence>MRNDELEAELEDLSSAEDFLDFFEVPYDSQVVFVNRLHILQRFHDYLEADKEGPSGEEGWIGYYTRHLTTAYQDFVASDARTEKVFKVFNAQDPKPVFVPLDTLLK</sequence>
<accession>A0A327JKH2</accession>
<reference evidence="7 8" key="1">
    <citation type="submission" date="2017-07" db="EMBL/GenBank/DDBJ databases">
        <title>Draft Genome Sequences of Select Purple Nonsulfur Bacteria.</title>
        <authorList>
            <person name="Lasarre B."/>
            <person name="Mckinlay J.B."/>
        </authorList>
    </citation>
    <scope>NUCLEOTIDE SEQUENCE [LARGE SCALE GENOMIC DNA]</scope>
    <source>
        <strain evidence="7 8">DSM 11290</strain>
    </source>
</reference>
<dbReference type="OrthoDB" id="9811868at2"/>
<evidence type="ECO:0000313" key="8">
    <source>
        <dbReference type="Proteomes" id="UP000249299"/>
    </source>
</evidence>
<evidence type="ECO:0000256" key="2">
    <source>
        <dbReference type="ARBA" id="ARBA00008351"/>
    </source>
</evidence>
<dbReference type="HAMAP" id="MF_00529">
    <property type="entry name" value="NifW"/>
    <property type="match status" value="1"/>
</dbReference>
<comment type="caution">
    <text evidence="7">The sequence shown here is derived from an EMBL/GenBank/DDBJ whole genome shotgun (WGS) entry which is preliminary data.</text>
</comment>
<dbReference type="InterPro" id="IPR004893">
    <property type="entry name" value="NifW"/>
</dbReference>
<evidence type="ECO:0000256" key="4">
    <source>
        <dbReference type="ARBA" id="ARBA00016274"/>
    </source>
</evidence>
<evidence type="ECO:0000256" key="6">
    <source>
        <dbReference type="HAMAP-Rule" id="MF_00529"/>
    </source>
</evidence>
<evidence type="ECO:0000256" key="3">
    <source>
        <dbReference type="ARBA" id="ARBA00011284"/>
    </source>
</evidence>